<keyword evidence="1" id="KW-0732">Signal</keyword>
<gene>
    <name evidence="2" type="ORF">IQ63_16440</name>
</gene>
<dbReference type="RefSeq" id="WP_050371325.1">
    <property type="nucleotide sequence ID" value="NZ_KQ257820.1"/>
</dbReference>
<dbReference type="AlphaFoldDB" id="A0A0L0K8X5"/>
<dbReference type="Pfam" id="PF05630">
    <property type="entry name" value="NPP1"/>
    <property type="match status" value="1"/>
</dbReference>
<organism evidence="2 3">
    <name type="scientific">Streptomyces acidiscabies</name>
    <dbReference type="NCBI Taxonomy" id="42234"/>
    <lineage>
        <taxon>Bacteria</taxon>
        <taxon>Bacillati</taxon>
        <taxon>Actinomycetota</taxon>
        <taxon>Actinomycetes</taxon>
        <taxon>Kitasatosporales</taxon>
        <taxon>Streptomycetaceae</taxon>
        <taxon>Streptomyces</taxon>
    </lineage>
</organism>
<dbReference type="Proteomes" id="UP000037151">
    <property type="component" value="Unassembled WGS sequence"/>
</dbReference>
<name>A0A0L0K8X5_9ACTN</name>
<feature type="chain" id="PRO_5005542312" evidence="1">
    <location>
        <begin position="33"/>
        <end position="268"/>
    </location>
</feature>
<dbReference type="PIRSF" id="PIRSF029958">
    <property type="entry name" value="Necrosis-inducing_protein"/>
    <property type="match status" value="1"/>
</dbReference>
<dbReference type="InterPro" id="IPR008701">
    <property type="entry name" value="NPP1"/>
</dbReference>
<dbReference type="PANTHER" id="PTHR33657:SF6">
    <property type="entry name" value="SECRETED PROTEIN"/>
    <property type="match status" value="1"/>
</dbReference>
<evidence type="ECO:0000313" key="3">
    <source>
        <dbReference type="Proteomes" id="UP000037151"/>
    </source>
</evidence>
<evidence type="ECO:0000256" key="1">
    <source>
        <dbReference type="SAM" id="SignalP"/>
    </source>
</evidence>
<dbReference type="PANTHER" id="PTHR33657">
    <property type="entry name" value="DOMAIN PROTEIN, PUTATIVE (AFU_ORTHOLOGUE AFUA_5G00600)-RELATED"/>
    <property type="match status" value="1"/>
</dbReference>
<sequence length="268" mass="28779">MFQEYKRLAKAAFVAAATTSLAVGLTVGTASAAPNLSNLPESSTSFQRTFQPYFDYDSDGCLPAAAIDLWGNLNGGLNPSGSIGGGCRTDHLGNANTYARAKCNNGWCAIIYTLYFEKDQADPTGISGLGHRHDWECVVVWVKQGAAQPSYISASRHGGFDTIPVDQAPMDGVHAKIVYHKDGVSTHAFRFAKSGETPEAWPDGGWDHPALVSWDHYPASNDPSKNLQTIMNNSDWGNANFPLQDSKFNDTLNKGKPSGIAFDPYGAG</sequence>
<dbReference type="PATRIC" id="fig|42234.21.peg.3385"/>
<feature type="signal peptide" evidence="1">
    <location>
        <begin position="1"/>
        <end position="32"/>
    </location>
</feature>
<evidence type="ECO:0000313" key="2">
    <source>
        <dbReference type="EMBL" id="KND34321.1"/>
    </source>
</evidence>
<comment type="caution">
    <text evidence="2">The sequence shown here is derived from an EMBL/GenBank/DDBJ whole genome shotgun (WGS) entry which is preliminary data.</text>
</comment>
<dbReference type="OrthoDB" id="4274514at2"/>
<accession>A0A0L0K8X5</accession>
<dbReference type="EMBL" id="JPPY01000112">
    <property type="protein sequence ID" value="KND34321.1"/>
    <property type="molecule type" value="Genomic_DNA"/>
</dbReference>
<proteinExistence type="predicted"/>
<reference evidence="3" key="1">
    <citation type="submission" date="2014-07" db="EMBL/GenBank/DDBJ databases">
        <title>Genome sequencing of plant-pathogenic Streptomyces species.</title>
        <authorList>
            <person name="Harrison J."/>
            <person name="Sapp M."/>
            <person name="Thwaites R."/>
            <person name="Studholme D.J."/>
        </authorList>
    </citation>
    <scope>NUCLEOTIDE SEQUENCE [LARGE SCALE GENOMIC DNA]</scope>
    <source>
        <strain evidence="3">NCPPB 4445</strain>
    </source>
</reference>
<protein>
    <submittedName>
        <fullName evidence="2">Necrosis inducing protein (NPP1)</fullName>
    </submittedName>
</protein>